<name>A0ABS6T8I4_9ENTE</name>
<dbReference type="RefSeq" id="WP_218324272.1">
    <property type="nucleotide sequence ID" value="NZ_JAHUZB010000001.1"/>
</dbReference>
<evidence type="ECO:0000256" key="6">
    <source>
        <dbReference type="RuleBase" id="RU004168"/>
    </source>
</evidence>
<proteinExistence type="inferred from homology"/>
<evidence type="ECO:0000256" key="5">
    <source>
        <dbReference type="PROSITE-ProRule" id="PRU00520"/>
    </source>
</evidence>
<organism evidence="8 9">
    <name type="scientific">Enterococcus alishanensis</name>
    <dbReference type="NCBI Taxonomy" id="1303817"/>
    <lineage>
        <taxon>Bacteria</taxon>
        <taxon>Bacillati</taxon>
        <taxon>Bacillota</taxon>
        <taxon>Bacilli</taxon>
        <taxon>Lactobacillales</taxon>
        <taxon>Enterococcaceae</taxon>
        <taxon>Enterococcus</taxon>
    </lineage>
</organism>
<comment type="similarity">
    <text evidence="1 6">Belongs to the acylphosphatase family.</text>
</comment>
<evidence type="ECO:0000256" key="4">
    <source>
        <dbReference type="ARBA" id="ARBA00047645"/>
    </source>
</evidence>
<keyword evidence="5" id="KW-0378">Hydrolase</keyword>
<comment type="caution">
    <text evidence="8">The sequence shown here is derived from an EMBL/GenBank/DDBJ whole genome shotgun (WGS) entry which is preliminary data.</text>
</comment>
<evidence type="ECO:0000259" key="7">
    <source>
        <dbReference type="PROSITE" id="PS51160"/>
    </source>
</evidence>
<evidence type="ECO:0000256" key="2">
    <source>
        <dbReference type="ARBA" id="ARBA00012150"/>
    </source>
</evidence>
<accession>A0ABS6T8I4</accession>
<reference evidence="8 9" key="1">
    <citation type="submission" date="2021-06" db="EMBL/GenBank/DDBJ databases">
        <title>Enterococcus alishanensis sp. nov., a novel lactic acid bacterium isolated from fresh coffee beans.</title>
        <authorList>
            <person name="Chen Y.-S."/>
        </authorList>
    </citation>
    <scope>NUCLEOTIDE SEQUENCE [LARGE SCALE GENOMIC DNA]</scope>
    <source>
        <strain evidence="8 9">ALS3</strain>
    </source>
</reference>
<evidence type="ECO:0000256" key="3">
    <source>
        <dbReference type="ARBA" id="ARBA00015991"/>
    </source>
</evidence>
<evidence type="ECO:0000313" key="8">
    <source>
        <dbReference type="EMBL" id="MBV7389205.1"/>
    </source>
</evidence>
<dbReference type="PANTHER" id="PTHR47268:SF4">
    <property type="entry name" value="ACYLPHOSPHATASE"/>
    <property type="match status" value="1"/>
</dbReference>
<dbReference type="PANTHER" id="PTHR47268">
    <property type="entry name" value="ACYLPHOSPHATASE"/>
    <property type="match status" value="1"/>
</dbReference>
<feature type="domain" description="Acylphosphatase-like" evidence="7">
    <location>
        <begin position="2"/>
        <end position="90"/>
    </location>
</feature>
<dbReference type="Proteomes" id="UP000774130">
    <property type="component" value="Unassembled WGS sequence"/>
</dbReference>
<feature type="active site" evidence="5">
    <location>
        <position position="35"/>
    </location>
</feature>
<dbReference type="InterPro" id="IPR017968">
    <property type="entry name" value="Acylphosphatase_CS"/>
</dbReference>
<dbReference type="Pfam" id="PF00708">
    <property type="entry name" value="Acylphosphatase"/>
    <property type="match status" value="1"/>
</dbReference>
<gene>
    <name evidence="8" type="ORF">KUA55_00820</name>
</gene>
<dbReference type="EC" id="3.6.1.7" evidence="2 5"/>
<keyword evidence="9" id="KW-1185">Reference proteome</keyword>
<sequence>MKMRMNVTGRVQGVGFRYTTHQIANEIGLTGTVKNEADGSVSIQAVGSQTQIANFIDQLKNPKNPFSKVEHIQQTIDDTLPDFKTFDVIY</sequence>
<comment type="catalytic activity">
    <reaction evidence="4 5">
        <text>an acyl phosphate + H2O = a carboxylate + phosphate + H(+)</text>
        <dbReference type="Rhea" id="RHEA:14965"/>
        <dbReference type="ChEBI" id="CHEBI:15377"/>
        <dbReference type="ChEBI" id="CHEBI:15378"/>
        <dbReference type="ChEBI" id="CHEBI:29067"/>
        <dbReference type="ChEBI" id="CHEBI:43474"/>
        <dbReference type="ChEBI" id="CHEBI:59918"/>
        <dbReference type="EC" id="3.6.1.7"/>
    </reaction>
</comment>
<evidence type="ECO:0000256" key="1">
    <source>
        <dbReference type="ARBA" id="ARBA00005614"/>
    </source>
</evidence>
<feature type="active site" evidence="5">
    <location>
        <position position="17"/>
    </location>
</feature>
<dbReference type="EMBL" id="JAHUZB010000001">
    <property type="protein sequence ID" value="MBV7389205.1"/>
    <property type="molecule type" value="Genomic_DNA"/>
</dbReference>
<dbReference type="InterPro" id="IPR001792">
    <property type="entry name" value="Acylphosphatase-like_dom"/>
</dbReference>
<dbReference type="PROSITE" id="PS51160">
    <property type="entry name" value="ACYLPHOSPHATASE_3"/>
    <property type="match status" value="1"/>
</dbReference>
<protein>
    <recommendedName>
        <fullName evidence="3 5">acylphosphatase</fullName>
        <ecNumber evidence="2 5">3.6.1.7</ecNumber>
    </recommendedName>
</protein>
<dbReference type="PROSITE" id="PS00150">
    <property type="entry name" value="ACYLPHOSPHATASE_1"/>
    <property type="match status" value="1"/>
</dbReference>
<dbReference type="InterPro" id="IPR020456">
    <property type="entry name" value="Acylphosphatase"/>
</dbReference>
<evidence type="ECO:0000313" key="9">
    <source>
        <dbReference type="Proteomes" id="UP000774130"/>
    </source>
</evidence>